<accession>A0A853ICA5</accession>
<comment type="caution">
    <text evidence="2">The sequence shown here is derived from an EMBL/GenBank/DDBJ whole genome shotgun (WGS) entry which is preliminary data.</text>
</comment>
<dbReference type="Proteomes" id="UP000569732">
    <property type="component" value="Unassembled WGS sequence"/>
</dbReference>
<gene>
    <name evidence="2" type="ORF">H0A36_26040</name>
</gene>
<protein>
    <submittedName>
        <fullName evidence="2">DUF4123 domain-containing protein</fullName>
    </submittedName>
</protein>
<evidence type="ECO:0000313" key="2">
    <source>
        <dbReference type="EMBL" id="NYZ69482.1"/>
    </source>
</evidence>
<dbReference type="InterPro" id="IPR025391">
    <property type="entry name" value="DUF4123"/>
</dbReference>
<dbReference type="EMBL" id="JACCKB010000091">
    <property type="protein sequence ID" value="NYZ69482.1"/>
    <property type="molecule type" value="Genomic_DNA"/>
</dbReference>
<organism evidence="2 3">
    <name type="scientific">Spartinivicinus marinus</name>
    <dbReference type="NCBI Taxonomy" id="2994442"/>
    <lineage>
        <taxon>Bacteria</taxon>
        <taxon>Pseudomonadati</taxon>
        <taxon>Pseudomonadota</taxon>
        <taxon>Gammaproteobacteria</taxon>
        <taxon>Oceanospirillales</taxon>
        <taxon>Zooshikellaceae</taxon>
        <taxon>Spartinivicinus</taxon>
    </lineage>
</organism>
<reference evidence="2 3" key="1">
    <citation type="submission" date="2020-07" db="EMBL/GenBank/DDBJ databases">
        <title>Endozoicomonas sp. nov., isolated from sediment.</title>
        <authorList>
            <person name="Gu T."/>
        </authorList>
    </citation>
    <scope>NUCLEOTIDE SEQUENCE [LARGE SCALE GENOMIC DNA]</scope>
    <source>
        <strain evidence="2 3">SM1973</strain>
    </source>
</reference>
<evidence type="ECO:0000313" key="3">
    <source>
        <dbReference type="Proteomes" id="UP000569732"/>
    </source>
</evidence>
<dbReference type="AlphaFoldDB" id="A0A853ICA5"/>
<evidence type="ECO:0000259" key="1">
    <source>
        <dbReference type="Pfam" id="PF13503"/>
    </source>
</evidence>
<dbReference type="RefSeq" id="WP_180571469.1">
    <property type="nucleotide sequence ID" value="NZ_JACCKB010000091.1"/>
</dbReference>
<keyword evidence="3" id="KW-1185">Reference proteome</keyword>
<feature type="domain" description="DUF4123" evidence="1">
    <location>
        <begin position="18"/>
        <end position="139"/>
    </location>
</feature>
<dbReference type="Pfam" id="PF13503">
    <property type="entry name" value="DUF4123"/>
    <property type="match status" value="1"/>
</dbReference>
<name>A0A853ICA5_9GAMM</name>
<proteinExistence type="predicted"/>
<sequence length="408" mass="48333">MKITDYLNQHIFSNNLNLYGVIDTVIFSEFTAILFDIDPEAKYFPLYKNTQLEACIEISPYLVSLTPSSKLLNFLTVNKAPKNWGIFLATNSNCHFDKLILYLQSIFYIKSPESEELIFRYYDPRVINPLLQSSNDLEKSQLLGPVEHLIVPNHYHSERFQNVLAPDWVLWLTPEPLNSDIPGHLPWYEFSNNQWQSLLDEHRIKVEETIANQLISKNQDYTNLTKIQMHNMIQFWIDQAAEYGIEQTKLVIRLIEVMNQFGQAMPEKELNYLESAILENKKYDSEEKVQLLEKYAALVYENPELPFDPIRCITYEMLFEYDGTIKPIKPFDEQDMGKRVLYMNTYQKIRNKKQQAFQAMGYLYQYYQSELIDSQQRYIPVNYFSHEFDKYRVALVHFYALLTNQTNE</sequence>